<evidence type="ECO:0000313" key="1">
    <source>
        <dbReference type="EMBL" id="KYM93656.1"/>
    </source>
</evidence>
<dbReference type="STRING" id="456900.A0A151I6C2"/>
<organism evidence="1 2">
    <name type="scientific">Cyphomyrmex costatus</name>
    <dbReference type="NCBI Taxonomy" id="456900"/>
    <lineage>
        <taxon>Eukaryota</taxon>
        <taxon>Metazoa</taxon>
        <taxon>Ecdysozoa</taxon>
        <taxon>Arthropoda</taxon>
        <taxon>Hexapoda</taxon>
        <taxon>Insecta</taxon>
        <taxon>Pterygota</taxon>
        <taxon>Neoptera</taxon>
        <taxon>Endopterygota</taxon>
        <taxon>Hymenoptera</taxon>
        <taxon>Apocrita</taxon>
        <taxon>Aculeata</taxon>
        <taxon>Formicoidea</taxon>
        <taxon>Formicidae</taxon>
        <taxon>Myrmicinae</taxon>
        <taxon>Cyphomyrmex</taxon>
    </lineage>
</organism>
<proteinExistence type="predicted"/>
<keyword evidence="2" id="KW-1185">Reference proteome</keyword>
<reference evidence="1 2" key="1">
    <citation type="submission" date="2016-03" db="EMBL/GenBank/DDBJ databases">
        <title>Cyphomyrmex costatus WGS genome.</title>
        <authorList>
            <person name="Nygaard S."/>
            <person name="Hu H."/>
            <person name="Boomsma J."/>
            <person name="Zhang G."/>
        </authorList>
    </citation>
    <scope>NUCLEOTIDE SEQUENCE [LARGE SCALE GENOMIC DNA]</scope>
    <source>
        <strain evidence="1">MS0001</strain>
        <tissue evidence="1">Whole body</tissue>
    </source>
</reference>
<protein>
    <submittedName>
        <fullName evidence="1">Uncharacterized protein</fullName>
    </submittedName>
</protein>
<dbReference type="Proteomes" id="UP000078542">
    <property type="component" value="Unassembled WGS sequence"/>
</dbReference>
<name>A0A151I6C2_9HYME</name>
<dbReference type="EMBL" id="KQ978481">
    <property type="protein sequence ID" value="KYM93656.1"/>
    <property type="molecule type" value="Genomic_DNA"/>
</dbReference>
<evidence type="ECO:0000313" key="2">
    <source>
        <dbReference type="Proteomes" id="UP000078542"/>
    </source>
</evidence>
<gene>
    <name evidence="1" type="ORF">ALC62_15742</name>
</gene>
<sequence>MDSQSKSNHDELSIVLNESTNDDFVVDDDDEDEDLMLVNASAIGSLLDVIHSTWIEHILIMKNLKATLACIHVYMSKQSKEDSNTTRLKEAQTMKNALLMFNEFLKKKGCTNMNYSTKELHRFLAMSENKPLRSMFMDIFISADNYFEWIKDLKESIKRQVSTVCEVLKRRVDAEASSDGIGGVETLFASAVKRSRTDGLSQYVTKLDNGRIYTARSPEMDTGHKLIRLDIYNVNDIEGKEKQVAVLKKGTILTHYIFFHPIPWRLLSKADQTHASWLMANHHGLLWNDGMVPYRMATRLICEAVVGENESVIVYVKGFEKREWLVDILNNDEIIIETIDGVEPLENLDDSGTMRCGKHVKCCALQNVLKLYKWWLKENK</sequence>
<dbReference type="AlphaFoldDB" id="A0A151I6C2"/>
<accession>A0A151I6C2</accession>